<sequence length="329" mass="36343">MLDATEFALAVGEGFPPATAERVWRLLGVLRELQSRPGTSGKFTLKGGTALNVFHFPKSPRLSVDLDLMATGYPGASPGSADRRQVVKLAGEIGKGLGYGVSEEPAEAGCTLTFSYRNSLGSADRIKLDLDLLNRTTLLPTLSKDGPVLFGADDMNFPVVSEPELLGQKLTTVAYRAAPRDLFDMYIMLMAGWHRKPSARPMYLAYSFLQDHEWYRLAYPVRLEVPYRPAQLEDVLRGENPAPSLDRIRESARDALERATPPFTMATEQEQTLRRRLLEGELTAFADIAGEHDPDRRAALAKHPGLAWRLQQVAQPGGHKRSKQTSKIG</sequence>
<protein>
    <recommendedName>
        <fullName evidence="2">Protein containing DUF1814</fullName>
    </recommendedName>
</protein>
<dbReference type="EMBL" id="AUZY01011693">
    <property type="protein sequence ID" value="EQD33646.1"/>
    <property type="molecule type" value="Genomic_DNA"/>
</dbReference>
<proteinExistence type="predicted"/>
<organism evidence="1">
    <name type="scientific">mine drainage metagenome</name>
    <dbReference type="NCBI Taxonomy" id="410659"/>
    <lineage>
        <taxon>unclassified sequences</taxon>
        <taxon>metagenomes</taxon>
        <taxon>ecological metagenomes</taxon>
    </lineage>
</organism>
<evidence type="ECO:0000313" key="1">
    <source>
        <dbReference type="EMBL" id="EQD33646.1"/>
    </source>
</evidence>
<dbReference type="InterPro" id="IPR014942">
    <property type="entry name" value="AbiEii"/>
</dbReference>
<accession>T0YE54</accession>
<gene>
    <name evidence="1" type="ORF">B1B_17503</name>
</gene>
<reference evidence="1" key="2">
    <citation type="journal article" date="2014" name="ISME J.">
        <title>Microbial stratification in low pH oxic and suboxic macroscopic growths along an acid mine drainage.</title>
        <authorList>
            <person name="Mendez-Garcia C."/>
            <person name="Mesa V."/>
            <person name="Sprenger R.R."/>
            <person name="Richter M."/>
            <person name="Diez M.S."/>
            <person name="Solano J."/>
            <person name="Bargiela R."/>
            <person name="Golyshina O.V."/>
            <person name="Manteca A."/>
            <person name="Ramos J.L."/>
            <person name="Gallego J.R."/>
            <person name="Llorente I."/>
            <person name="Martins Dos Santos V.A."/>
            <person name="Jensen O.N."/>
            <person name="Pelaez A.I."/>
            <person name="Sanchez J."/>
            <person name="Ferrer M."/>
        </authorList>
    </citation>
    <scope>NUCLEOTIDE SEQUENCE</scope>
</reference>
<comment type="caution">
    <text evidence="1">The sequence shown here is derived from an EMBL/GenBank/DDBJ whole genome shotgun (WGS) entry which is preliminary data.</text>
</comment>
<name>T0YE54_9ZZZZ</name>
<dbReference type="Gene3D" id="3.10.450.620">
    <property type="entry name" value="JHP933, nucleotidyltransferase-like core domain"/>
    <property type="match status" value="1"/>
</dbReference>
<reference evidence="1" key="1">
    <citation type="submission" date="2013-08" db="EMBL/GenBank/DDBJ databases">
        <authorList>
            <person name="Mendez C."/>
            <person name="Richter M."/>
            <person name="Ferrer M."/>
            <person name="Sanchez J."/>
        </authorList>
    </citation>
    <scope>NUCLEOTIDE SEQUENCE</scope>
</reference>
<dbReference type="Pfam" id="PF08843">
    <property type="entry name" value="AbiEii"/>
    <property type="match status" value="1"/>
</dbReference>
<dbReference type="AlphaFoldDB" id="T0YE54"/>
<evidence type="ECO:0008006" key="2">
    <source>
        <dbReference type="Google" id="ProtNLM"/>
    </source>
</evidence>